<proteinExistence type="predicted"/>
<evidence type="ECO:0000256" key="1">
    <source>
        <dbReference type="SAM" id="SignalP"/>
    </source>
</evidence>
<evidence type="ECO:0000313" key="4">
    <source>
        <dbReference type="Proteomes" id="UP001200145"/>
    </source>
</evidence>
<evidence type="ECO:0000313" key="3">
    <source>
        <dbReference type="EMBL" id="MCF1713796.1"/>
    </source>
</evidence>
<keyword evidence="4" id="KW-1185">Reference proteome</keyword>
<dbReference type="EMBL" id="JAKEVY010000001">
    <property type="protein sequence ID" value="MCF1713796.1"/>
    <property type="molecule type" value="Genomic_DNA"/>
</dbReference>
<organism evidence="3 4">
    <name type="scientific">Flavihumibacter fluminis</name>
    <dbReference type="NCBI Taxonomy" id="2909236"/>
    <lineage>
        <taxon>Bacteria</taxon>
        <taxon>Pseudomonadati</taxon>
        <taxon>Bacteroidota</taxon>
        <taxon>Chitinophagia</taxon>
        <taxon>Chitinophagales</taxon>
        <taxon>Chitinophagaceae</taxon>
        <taxon>Flavihumibacter</taxon>
    </lineage>
</organism>
<dbReference type="NCBIfam" id="TIGR04183">
    <property type="entry name" value="Por_Secre_tail"/>
    <property type="match status" value="1"/>
</dbReference>
<dbReference type="RefSeq" id="WP_234864323.1">
    <property type="nucleotide sequence ID" value="NZ_JAKEVY010000001.1"/>
</dbReference>
<dbReference type="Proteomes" id="UP001200145">
    <property type="component" value="Unassembled WGS sequence"/>
</dbReference>
<dbReference type="Pfam" id="PF18962">
    <property type="entry name" value="Por_Secre_tail"/>
    <property type="match status" value="1"/>
</dbReference>
<reference evidence="3 4" key="1">
    <citation type="submission" date="2022-01" db="EMBL/GenBank/DDBJ databases">
        <title>Flavihumibacter sp. nov., isolated from sediment of a river.</title>
        <authorList>
            <person name="Liu H."/>
        </authorList>
    </citation>
    <scope>NUCLEOTIDE SEQUENCE [LARGE SCALE GENOMIC DNA]</scope>
    <source>
        <strain evidence="3 4">RY-1</strain>
    </source>
</reference>
<accession>A0ABS9BDK4</accession>
<dbReference type="InterPro" id="IPR013783">
    <property type="entry name" value="Ig-like_fold"/>
</dbReference>
<gene>
    <name evidence="3" type="ORF">L0U88_04030</name>
</gene>
<protein>
    <submittedName>
        <fullName evidence="3">T9SS type A sorting domain-containing protein</fullName>
    </submittedName>
</protein>
<feature type="chain" id="PRO_5047292461" evidence="1">
    <location>
        <begin position="25"/>
        <end position="195"/>
    </location>
</feature>
<feature type="domain" description="Secretion system C-terminal sorting" evidence="2">
    <location>
        <begin position="129"/>
        <end position="189"/>
    </location>
</feature>
<sequence>MTKPTRIFTWLTFAAIFLMQVSLAQVPDDWKQISAHQYKNQIALNWETFAEYNSKEFMIQHSVGGQAWTLIGSMPASGQSGTIKTYKYLHNEPVTGTNYYRVVLVNETGRAQFSRVVQIEFEETIPLKIYPNPVINGILNLQMSTDSEVTIFTRHGKAVMQKQCKAGKSKLYVSDLPTGLYQIKAGDEVKQFFIR</sequence>
<dbReference type="InterPro" id="IPR026444">
    <property type="entry name" value="Secre_tail"/>
</dbReference>
<dbReference type="Gene3D" id="2.60.40.10">
    <property type="entry name" value="Immunoglobulins"/>
    <property type="match status" value="1"/>
</dbReference>
<comment type="caution">
    <text evidence="3">The sequence shown here is derived from an EMBL/GenBank/DDBJ whole genome shotgun (WGS) entry which is preliminary data.</text>
</comment>
<name>A0ABS9BDK4_9BACT</name>
<evidence type="ECO:0000259" key="2">
    <source>
        <dbReference type="Pfam" id="PF18962"/>
    </source>
</evidence>
<feature type="signal peptide" evidence="1">
    <location>
        <begin position="1"/>
        <end position="24"/>
    </location>
</feature>
<keyword evidence="1" id="KW-0732">Signal</keyword>